<proteinExistence type="predicted"/>
<feature type="compositionally biased region" description="Basic residues" evidence="3">
    <location>
        <begin position="66"/>
        <end position="75"/>
    </location>
</feature>
<keyword evidence="1" id="KW-0649">Protein kinase inhibitor</keyword>
<dbReference type="InterPro" id="IPR040389">
    <property type="entry name" value="SMR"/>
</dbReference>
<keyword evidence="4" id="KW-1185">Reference proteome</keyword>
<accession>A0ABM3KDE4</accession>
<dbReference type="PANTHER" id="PTHR33142">
    <property type="entry name" value="CYCLIN-DEPENDENT PROTEIN KINASE INHIBITOR SMR13"/>
    <property type="match status" value="1"/>
</dbReference>
<protein>
    <submittedName>
        <fullName evidence="5">Uncharacterized protein LOC127144214</fullName>
    </submittedName>
</protein>
<reference evidence="5" key="1">
    <citation type="submission" date="2025-08" db="UniProtKB">
        <authorList>
            <consortium name="RefSeq"/>
        </authorList>
    </citation>
    <scope>IDENTIFICATION</scope>
    <source>
        <tissue evidence="5">Stem</tissue>
    </source>
</reference>
<name>A0ABM3KDE4_CUCME</name>
<organism evidence="4 5">
    <name type="scientific">Cucumis melo</name>
    <name type="common">Muskmelon</name>
    <dbReference type="NCBI Taxonomy" id="3656"/>
    <lineage>
        <taxon>Eukaryota</taxon>
        <taxon>Viridiplantae</taxon>
        <taxon>Streptophyta</taxon>
        <taxon>Embryophyta</taxon>
        <taxon>Tracheophyta</taxon>
        <taxon>Spermatophyta</taxon>
        <taxon>Magnoliopsida</taxon>
        <taxon>eudicotyledons</taxon>
        <taxon>Gunneridae</taxon>
        <taxon>Pentapetalae</taxon>
        <taxon>rosids</taxon>
        <taxon>fabids</taxon>
        <taxon>Cucurbitales</taxon>
        <taxon>Cucurbitaceae</taxon>
        <taxon>Benincaseae</taxon>
        <taxon>Cucumis</taxon>
    </lineage>
</organism>
<dbReference type="GeneID" id="127144214"/>
<evidence type="ECO:0000313" key="5">
    <source>
        <dbReference type="RefSeq" id="XP_050935806.1"/>
    </source>
</evidence>
<evidence type="ECO:0000256" key="2">
    <source>
        <dbReference type="ARBA" id="ARBA00023306"/>
    </source>
</evidence>
<evidence type="ECO:0000313" key="4">
    <source>
        <dbReference type="Proteomes" id="UP001652600"/>
    </source>
</evidence>
<feature type="region of interest" description="Disordered" evidence="3">
    <location>
        <begin position="1"/>
        <end position="78"/>
    </location>
</feature>
<feature type="compositionally biased region" description="Basic and acidic residues" evidence="3">
    <location>
        <begin position="1"/>
        <end position="14"/>
    </location>
</feature>
<gene>
    <name evidence="5" type="primary">LOC127144214</name>
</gene>
<evidence type="ECO:0000256" key="3">
    <source>
        <dbReference type="SAM" id="MobiDB-lite"/>
    </source>
</evidence>
<sequence length="135" mass="15273">MSQIHKSDQEKVLETPKALEYGDRSTEEGSGEALKAAEDDEGESCRTPTSLRHRIPIAQSCPTTPRKQRVARKRKISDQSFFEATGRGEVRVQRGANRREAGRMREGHMDASGFLYASADVFCENIWFCDFELMT</sequence>
<dbReference type="Proteomes" id="UP001652600">
    <property type="component" value="Chromosome 12"/>
</dbReference>
<dbReference type="RefSeq" id="XP_050935806.1">
    <property type="nucleotide sequence ID" value="XM_051079849.1"/>
</dbReference>
<evidence type="ECO:0000256" key="1">
    <source>
        <dbReference type="ARBA" id="ARBA00023013"/>
    </source>
</evidence>
<keyword evidence="2" id="KW-0131">Cell cycle</keyword>
<dbReference type="PANTHER" id="PTHR33142:SF89">
    <property type="entry name" value="CYCLIN-DEPENDENT PROTEIN KINASE INHIBITOR SMR2"/>
    <property type="match status" value="1"/>
</dbReference>